<dbReference type="Proteomes" id="UP001258994">
    <property type="component" value="Chromosome"/>
</dbReference>
<sequence length="378" mass="40702">MTQFKLGFLVNPIAGIGGSVALKGSDGKDTAETALRLGAEPKANLRAKLALEVLLPYKDKIIIYTANDDMGGTTAKELGFNVEIIYHYEDPHSTPADTEQLVKALQLNGVDLLLFAGGDGTARNVCHQVDSYFPVLGIPAGCKIHSGVYALTPSAAGRVVELMVNNELVSFTDADVMDIDEAAFRTGTVKARRYGEMQIPSELQYIQAVKSGGKETDEMVLMDIAAHVIELMDEELFVIGSGSTVAAVMEELAIDNTLLGVDLLQEQELLHSDVIESELYQVVIDSELPVKLVITVIGGQGHIFGRGNQQLSPRVIRAIGKDNIIVVATKSKLQALNHRPLIVDTGEPQLDKELSGFIPVVTGFHDQVLYPVASPGLE</sequence>
<dbReference type="Pfam" id="PF01513">
    <property type="entry name" value="NAD_kinase"/>
    <property type="match status" value="1"/>
</dbReference>
<dbReference type="InterPro" id="IPR011386">
    <property type="entry name" value="Put_ATP-NAD_kin"/>
</dbReference>
<accession>A0ABY9U0B7</accession>
<dbReference type="PIRSF" id="PIRSF016907">
    <property type="entry name" value="Kin_ATP-NAD"/>
    <property type="match status" value="1"/>
</dbReference>
<dbReference type="RefSeq" id="WP_348393379.1">
    <property type="nucleotide sequence ID" value="NZ_CP134145.1"/>
</dbReference>
<keyword evidence="1" id="KW-0418">Kinase</keyword>
<evidence type="ECO:0000313" key="2">
    <source>
        <dbReference type="Proteomes" id="UP001258994"/>
    </source>
</evidence>
<dbReference type="InterPro" id="IPR002504">
    <property type="entry name" value="NADK"/>
</dbReference>
<dbReference type="Pfam" id="PF20143">
    <property type="entry name" value="NAD_kinase_C"/>
    <property type="match status" value="1"/>
</dbReference>
<dbReference type="EMBL" id="CP134145">
    <property type="protein sequence ID" value="WNC74271.1"/>
    <property type="molecule type" value="Genomic_DNA"/>
</dbReference>
<gene>
    <name evidence="1" type="ORF">RGQ13_05725</name>
</gene>
<dbReference type="SUPFAM" id="SSF111331">
    <property type="entry name" value="NAD kinase/diacylglycerol kinase-like"/>
    <property type="match status" value="1"/>
</dbReference>
<protein>
    <submittedName>
        <fullName evidence="1">ATP-NAD kinase family protein</fullName>
    </submittedName>
</protein>
<dbReference type="PANTHER" id="PTHR40697:SF2">
    <property type="entry name" value="ATP-NAD KINASE-RELATED"/>
    <property type="match status" value="1"/>
</dbReference>
<organism evidence="1 2">
    <name type="scientific">Thalassotalea psychrophila</name>
    <dbReference type="NCBI Taxonomy" id="3065647"/>
    <lineage>
        <taxon>Bacteria</taxon>
        <taxon>Pseudomonadati</taxon>
        <taxon>Pseudomonadota</taxon>
        <taxon>Gammaproteobacteria</taxon>
        <taxon>Alteromonadales</taxon>
        <taxon>Colwelliaceae</taxon>
        <taxon>Thalassotalea</taxon>
    </lineage>
</organism>
<keyword evidence="2" id="KW-1185">Reference proteome</keyword>
<dbReference type="GO" id="GO:0016301">
    <property type="term" value="F:kinase activity"/>
    <property type="evidence" value="ECO:0007669"/>
    <property type="project" value="UniProtKB-KW"/>
</dbReference>
<dbReference type="InterPro" id="IPR016064">
    <property type="entry name" value="NAD/diacylglycerol_kinase_sf"/>
</dbReference>
<proteinExistence type="predicted"/>
<dbReference type="PANTHER" id="PTHR40697">
    <property type="entry name" value="ACETOIN CATABOLISM PROTEIN X"/>
    <property type="match status" value="1"/>
</dbReference>
<dbReference type="InterPro" id="IPR017438">
    <property type="entry name" value="ATP-NAD_kinase_N"/>
</dbReference>
<dbReference type="Gene3D" id="3.40.50.10330">
    <property type="entry name" value="Probable inorganic polyphosphate/atp-NAD kinase, domain 1"/>
    <property type="match status" value="1"/>
</dbReference>
<evidence type="ECO:0000313" key="1">
    <source>
        <dbReference type="EMBL" id="WNC74271.1"/>
    </source>
</evidence>
<dbReference type="InterPro" id="IPR039065">
    <property type="entry name" value="AcoX-like"/>
</dbReference>
<keyword evidence="1" id="KW-0808">Transferase</keyword>
<name>A0ABY9U0B7_9GAMM</name>
<reference evidence="2" key="1">
    <citation type="submission" date="2023-09" db="EMBL/GenBank/DDBJ databases">
        <authorList>
            <person name="Li S."/>
            <person name="Li X."/>
            <person name="Zhang C."/>
            <person name="Zhao Z."/>
        </authorList>
    </citation>
    <scope>NUCLEOTIDE SEQUENCE [LARGE SCALE GENOMIC DNA]</scope>
    <source>
        <strain evidence="2">SQ149</strain>
    </source>
</reference>